<dbReference type="AlphaFoldDB" id="A0A0G1FL35"/>
<dbReference type="Proteomes" id="UP000034894">
    <property type="component" value="Unassembled WGS sequence"/>
</dbReference>
<proteinExistence type="predicted"/>
<comment type="caution">
    <text evidence="1">The sequence shown here is derived from an EMBL/GenBank/DDBJ whole genome shotgun (WGS) entry which is preliminary data.</text>
</comment>
<organism evidence="1 2">
    <name type="scientific">Candidatus Gottesmanbacteria bacterium GW2011_GWA2_43_14</name>
    <dbReference type="NCBI Taxonomy" id="1618443"/>
    <lineage>
        <taxon>Bacteria</taxon>
        <taxon>Candidatus Gottesmaniibacteriota</taxon>
    </lineage>
</organism>
<reference evidence="1 2" key="1">
    <citation type="journal article" date="2015" name="Nature">
        <title>rRNA introns, odd ribosomes, and small enigmatic genomes across a large radiation of phyla.</title>
        <authorList>
            <person name="Brown C.T."/>
            <person name="Hug L.A."/>
            <person name="Thomas B.C."/>
            <person name="Sharon I."/>
            <person name="Castelle C.J."/>
            <person name="Singh A."/>
            <person name="Wilkins M.J."/>
            <person name="Williams K.H."/>
            <person name="Banfield J.F."/>
        </authorList>
    </citation>
    <scope>NUCLEOTIDE SEQUENCE [LARGE SCALE GENOMIC DNA]</scope>
</reference>
<protein>
    <recommendedName>
        <fullName evidence="3">Integrase catalytic domain-containing protein</fullName>
    </recommendedName>
</protein>
<feature type="non-terminal residue" evidence="1">
    <location>
        <position position="1"/>
    </location>
</feature>
<name>A0A0G1FL35_9BACT</name>
<sequence length="35" mass="4162">YNEIRPHESLDYLTPIEYATKNFEVSPMWSSRTSV</sequence>
<evidence type="ECO:0008006" key="3">
    <source>
        <dbReference type="Google" id="ProtNLM"/>
    </source>
</evidence>
<accession>A0A0G1FL35</accession>
<gene>
    <name evidence="1" type="ORF">UV73_C0014G0043</name>
</gene>
<dbReference type="EMBL" id="LCFP01000014">
    <property type="protein sequence ID" value="KKS95766.1"/>
    <property type="molecule type" value="Genomic_DNA"/>
</dbReference>
<evidence type="ECO:0000313" key="2">
    <source>
        <dbReference type="Proteomes" id="UP000034894"/>
    </source>
</evidence>
<evidence type="ECO:0000313" key="1">
    <source>
        <dbReference type="EMBL" id="KKS95766.1"/>
    </source>
</evidence>